<keyword evidence="1" id="KW-0472">Membrane</keyword>
<evidence type="ECO:0000256" key="2">
    <source>
        <dbReference type="SAM" id="SignalP"/>
    </source>
</evidence>
<name>A0A4S8LF17_DENBC</name>
<sequence length="140" mass="16219">MKLNLITFLTVFSLKAVIAAPTVAPIGVMVWPFEIAIRFIILIYICLLMSPRINAMRPNFKRKEVDTNAPLLNEFWFELDERDVSKFKRKELDTNAPLVALWGKLDERDVSKIKRKELDTNAPLGVVWAKLDERDETLEM</sequence>
<evidence type="ECO:0000313" key="4">
    <source>
        <dbReference type="Proteomes" id="UP000297245"/>
    </source>
</evidence>
<gene>
    <name evidence="3" type="ORF">K435DRAFT_867186</name>
</gene>
<keyword evidence="1" id="KW-1133">Transmembrane helix</keyword>
<dbReference type="AlphaFoldDB" id="A0A4S8LF17"/>
<keyword evidence="2" id="KW-0732">Signal</keyword>
<proteinExistence type="predicted"/>
<keyword evidence="4" id="KW-1185">Reference proteome</keyword>
<feature type="chain" id="PRO_5020693695" evidence="2">
    <location>
        <begin position="20"/>
        <end position="140"/>
    </location>
</feature>
<dbReference type="EMBL" id="ML179446">
    <property type="protein sequence ID" value="THU87529.1"/>
    <property type="molecule type" value="Genomic_DNA"/>
</dbReference>
<accession>A0A4S8LF17</accession>
<keyword evidence="1" id="KW-0812">Transmembrane</keyword>
<feature type="signal peptide" evidence="2">
    <location>
        <begin position="1"/>
        <end position="19"/>
    </location>
</feature>
<evidence type="ECO:0000256" key="1">
    <source>
        <dbReference type="SAM" id="Phobius"/>
    </source>
</evidence>
<dbReference type="Proteomes" id="UP000297245">
    <property type="component" value="Unassembled WGS sequence"/>
</dbReference>
<reference evidence="3 4" key="1">
    <citation type="journal article" date="2019" name="Nat. Ecol. Evol.">
        <title>Megaphylogeny resolves global patterns of mushroom evolution.</title>
        <authorList>
            <person name="Varga T."/>
            <person name="Krizsan K."/>
            <person name="Foldi C."/>
            <person name="Dima B."/>
            <person name="Sanchez-Garcia M."/>
            <person name="Sanchez-Ramirez S."/>
            <person name="Szollosi G.J."/>
            <person name="Szarkandi J.G."/>
            <person name="Papp V."/>
            <person name="Albert L."/>
            <person name="Andreopoulos W."/>
            <person name="Angelini C."/>
            <person name="Antonin V."/>
            <person name="Barry K.W."/>
            <person name="Bougher N.L."/>
            <person name="Buchanan P."/>
            <person name="Buyck B."/>
            <person name="Bense V."/>
            <person name="Catcheside P."/>
            <person name="Chovatia M."/>
            <person name="Cooper J."/>
            <person name="Damon W."/>
            <person name="Desjardin D."/>
            <person name="Finy P."/>
            <person name="Geml J."/>
            <person name="Haridas S."/>
            <person name="Hughes K."/>
            <person name="Justo A."/>
            <person name="Karasinski D."/>
            <person name="Kautmanova I."/>
            <person name="Kiss B."/>
            <person name="Kocsube S."/>
            <person name="Kotiranta H."/>
            <person name="LaButti K.M."/>
            <person name="Lechner B.E."/>
            <person name="Liimatainen K."/>
            <person name="Lipzen A."/>
            <person name="Lukacs Z."/>
            <person name="Mihaltcheva S."/>
            <person name="Morgado L.N."/>
            <person name="Niskanen T."/>
            <person name="Noordeloos M.E."/>
            <person name="Ohm R.A."/>
            <person name="Ortiz-Santana B."/>
            <person name="Ovrebo C."/>
            <person name="Racz N."/>
            <person name="Riley R."/>
            <person name="Savchenko A."/>
            <person name="Shiryaev A."/>
            <person name="Soop K."/>
            <person name="Spirin V."/>
            <person name="Szebenyi C."/>
            <person name="Tomsovsky M."/>
            <person name="Tulloss R.E."/>
            <person name="Uehling J."/>
            <person name="Grigoriev I.V."/>
            <person name="Vagvolgyi C."/>
            <person name="Papp T."/>
            <person name="Martin F.M."/>
            <person name="Miettinen O."/>
            <person name="Hibbett D.S."/>
            <person name="Nagy L.G."/>
        </authorList>
    </citation>
    <scope>NUCLEOTIDE SEQUENCE [LARGE SCALE GENOMIC DNA]</scope>
    <source>
        <strain evidence="3 4">CBS 962.96</strain>
    </source>
</reference>
<protein>
    <submittedName>
        <fullName evidence="3">Uncharacterized protein</fullName>
    </submittedName>
</protein>
<evidence type="ECO:0000313" key="3">
    <source>
        <dbReference type="EMBL" id="THU87529.1"/>
    </source>
</evidence>
<feature type="transmembrane region" description="Helical" evidence="1">
    <location>
        <begin position="35"/>
        <end position="53"/>
    </location>
</feature>
<organism evidence="3 4">
    <name type="scientific">Dendrothele bispora (strain CBS 962.96)</name>
    <dbReference type="NCBI Taxonomy" id="1314807"/>
    <lineage>
        <taxon>Eukaryota</taxon>
        <taxon>Fungi</taxon>
        <taxon>Dikarya</taxon>
        <taxon>Basidiomycota</taxon>
        <taxon>Agaricomycotina</taxon>
        <taxon>Agaricomycetes</taxon>
        <taxon>Agaricomycetidae</taxon>
        <taxon>Agaricales</taxon>
        <taxon>Agaricales incertae sedis</taxon>
        <taxon>Dendrothele</taxon>
    </lineage>
</organism>